<reference evidence="1 2" key="1">
    <citation type="journal article" date="2020" name="Phytopathology">
        <title>Genome Sequence Resources of Colletotrichum truncatum, C. plurivorum, C. musicola, and C. sojae: Four Species Pathogenic to Soybean (Glycine max).</title>
        <authorList>
            <person name="Rogerio F."/>
            <person name="Boufleur T.R."/>
            <person name="Ciampi-Guillardi M."/>
            <person name="Sukno S.A."/>
            <person name="Thon M.R."/>
            <person name="Massola Junior N.S."/>
            <person name="Baroncelli R."/>
        </authorList>
    </citation>
    <scope>NUCLEOTIDE SEQUENCE [LARGE SCALE GENOMIC DNA]</scope>
    <source>
        <strain evidence="1 2">LFN0009</strain>
    </source>
</reference>
<keyword evidence="2" id="KW-1185">Reference proteome</keyword>
<comment type="caution">
    <text evidence="1">The sequence shown here is derived from an EMBL/GenBank/DDBJ whole genome shotgun (WGS) entry which is preliminary data.</text>
</comment>
<proteinExistence type="predicted"/>
<sequence length="127" mass="13650">MELCADLCNHETETETDQSPDNLNNVPASLWHLRIAPSGPSGHAVDEPMESVQLVPSRRSCWGRPSLRSEIRPMLGEVKCNEAFHTSPVCPASSIAGSLPSLPCADLPYGGLAENSIWSQATHAQST</sequence>
<accession>A0A8H6IN27</accession>
<evidence type="ECO:0000313" key="2">
    <source>
        <dbReference type="Proteomes" id="UP000652219"/>
    </source>
</evidence>
<evidence type="ECO:0000313" key="1">
    <source>
        <dbReference type="EMBL" id="KAF6786791.1"/>
    </source>
</evidence>
<name>A0A8H6IN27_9PEZI</name>
<protein>
    <submittedName>
        <fullName evidence="1">Uncharacterized protein</fullName>
    </submittedName>
</protein>
<dbReference type="EMBL" id="WIGN01000629">
    <property type="protein sequence ID" value="KAF6786791.1"/>
    <property type="molecule type" value="Genomic_DNA"/>
</dbReference>
<dbReference type="AlphaFoldDB" id="A0A8H6IN27"/>
<dbReference type="Proteomes" id="UP000652219">
    <property type="component" value="Unassembled WGS sequence"/>
</dbReference>
<organism evidence="1 2">
    <name type="scientific">Colletotrichum sojae</name>
    <dbReference type="NCBI Taxonomy" id="2175907"/>
    <lineage>
        <taxon>Eukaryota</taxon>
        <taxon>Fungi</taxon>
        <taxon>Dikarya</taxon>
        <taxon>Ascomycota</taxon>
        <taxon>Pezizomycotina</taxon>
        <taxon>Sordariomycetes</taxon>
        <taxon>Hypocreomycetidae</taxon>
        <taxon>Glomerellales</taxon>
        <taxon>Glomerellaceae</taxon>
        <taxon>Colletotrichum</taxon>
        <taxon>Colletotrichum orchidearum species complex</taxon>
    </lineage>
</organism>
<gene>
    <name evidence="1" type="ORF">CSOJ01_15368</name>
</gene>